<gene>
    <name evidence="7" type="ORF">H2LOC_017000</name>
</gene>
<dbReference type="Proteomes" id="UP000309061">
    <property type="component" value="Chromosome"/>
</dbReference>
<dbReference type="SUPFAM" id="SSF81296">
    <property type="entry name" value="E set domains"/>
    <property type="match status" value="1"/>
</dbReference>
<dbReference type="Pfam" id="PF04234">
    <property type="entry name" value="CopC"/>
    <property type="match status" value="1"/>
</dbReference>
<feature type="domain" description="CopC" evidence="6">
    <location>
        <begin position="27"/>
        <end position="119"/>
    </location>
</feature>
<dbReference type="RefSeq" id="WP_136497497.1">
    <property type="nucleotide sequence ID" value="NZ_CP046052.1"/>
</dbReference>
<evidence type="ECO:0000313" key="7">
    <source>
        <dbReference type="EMBL" id="QGM47250.1"/>
    </source>
</evidence>
<dbReference type="GO" id="GO:0005507">
    <property type="term" value="F:copper ion binding"/>
    <property type="evidence" value="ECO:0007669"/>
    <property type="project" value="InterPro"/>
</dbReference>
<keyword evidence="4" id="KW-0186">Copper</keyword>
<proteinExistence type="predicted"/>
<feature type="signal peptide" evidence="5">
    <location>
        <begin position="1"/>
        <end position="26"/>
    </location>
</feature>
<sequence>MKPLSLLQSATLAASLLAANAPLASAHGYVVESFPQKKAHLKTPPRQIRLRFSIRADALYSTLSLEGDDGAVIASKTQQVASQDLQMPAPDLAPGHYLLRYRILSPDGDLVGGKIDFHVD</sequence>
<dbReference type="InterPro" id="IPR014756">
    <property type="entry name" value="Ig_E-set"/>
</dbReference>
<dbReference type="PANTHER" id="PTHR34820">
    <property type="entry name" value="INNER MEMBRANE PROTEIN YEBZ"/>
    <property type="match status" value="1"/>
</dbReference>
<dbReference type="Gene3D" id="2.60.40.1220">
    <property type="match status" value="1"/>
</dbReference>
<dbReference type="InterPro" id="IPR007348">
    <property type="entry name" value="CopC_dom"/>
</dbReference>
<dbReference type="AlphaFoldDB" id="A0A6B8KKN1"/>
<dbReference type="GO" id="GO:0005886">
    <property type="term" value="C:plasma membrane"/>
    <property type="evidence" value="ECO:0007669"/>
    <property type="project" value="TreeGrafter"/>
</dbReference>
<dbReference type="PANTHER" id="PTHR34820:SF4">
    <property type="entry name" value="INNER MEMBRANE PROTEIN YEBZ"/>
    <property type="match status" value="1"/>
</dbReference>
<evidence type="ECO:0000259" key="6">
    <source>
        <dbReference type="Pfam" id="PF04234"/>
    </source>
</evidence>
<evidence type="ECO:0000256" key="4">
    <source>
        <dbReference type="ARBA" id="ARBA00023008"/>
    </source>
</evidence>
<keyword evidence="8" id="KW-1185">Reference proteome</keyword>
<evidence type="ECO:0000256" key="2">
    <source>
        <dbReference type="ARBA" id="ARBA00022723"/>
    </source>
</evidence>
<comment type="subcellular location">
    <subcellularLocation>
        <location evidence="1">Cell envelope</location>
    </subcellularLocation>
</comment>
<accession>A0A6B8KKN1</accession>
<dbReference type="KEGG" id="mhey:H2LOC_017000"/>
<dbReference type="GO" id="GO:0030313">
    <property type="term" value="C:cell envelope"/>
    <property type="evidence" value="ECO:0007669"/>
    <property type="project" value="UniProtKB-SubCell"/>
</dbReference>
<evidence type="ECO:0000256" key="3">
    <source>
        <dbReference type="ARBA" id="ARBA00022729"/>
    </source>
</evidence>
<evidence type="ECO:0000313" key="8">
    <source>
        <dbReference type="Proteomes" id="UP000309061"/>
    </source>
</evidence>
<dbReference type="GO" id="GO:0042597">
    <property type="term" value="C:periplasmic space"/>
    <property type="evidence" value="ECO:0007669"/>
    <property type="project" value="InterPro"/>
</dbReference>
<dbReference type="InterPro" id="IPR032694">
    <property type="entry name" value="CopC/D"/>
</dbReference>
<reference evidence="7 8" key="1">
    <citation type="submission" date="2019-11" db="EMBL/GenBank/DDBJ databases">
        <title>The genome sequence of Methylocystis heyeri.</title>
        <authorList>
            <person name="Oshkin I.Y."/>
            <person name="Miroshnikov K."/>
            <person name="Dedysh S.N."/>
        </authorList>
    </citation>
    <scope>NUCLEOTIDE SEQUENCE [LARGE SCALE GENOMIC DNA]</scope>
    <source>
        <strain evidence="7 8">H2</strain>
    </source>
</reference>
<dbReference type="EMBL" id="CP046052">
    <property type="protein sequence ID" value="QGM47250.1"/>
    <property type="molecule type" value="Genomic_DNA"/>
</dbReference>
<protein>
    <submittedName>
        <fullName evidence="7">Copper resistance protein CopC</fullName>
    </submittedName>
</protein>
<evidence type="ECO:0000256" key="1">
    <source>
        <dbReference type="ARBA" id="ARBA00004196"/>
    </source>
</evidence>
<name>A0A6B8KKN1_9HYPH</name>
<dbReference type="InterPro" id="IPR014755">
    <property type="entry name" value="Cu-Rt/internalin_Ig-like"/>
</dbReference>
<dbReference type="GO" id="GO:0006825">
    <property type="term" value="P:copper ion transport"/>
    <property type="evidence" value="ECO:0007669"/>
    <property type="project" value="InterPro"/>
</dbReference>
<keyword evidence="2" id="KW-0479">Metal-binding</keyword>
<organism evidence="7 8">
    <name type="scientific">Methylocystis heyeri</name>
    <dbReference type="NCBI Taxonomy" id="391905"/>
    <lineage>
        <taxon>Bacteria</taxon>
        <taxon>Pseudomonadati</taxon>
        <taxon>Pseudomonadota</taxon>
        <taxon>Alphaproteobacteria</taxon>
        <taxon>Hyphomicrobiales</taxon>
        <taxon>Methylocystaceae</taxon>
        <taxon>Methylocystis</taxon>
    </lineage>
</organism>
<dbReference type="GO" id="GO:0046688">
    <property type="term" value="P:response to copper ion"/>
    <property type="evidence" value="ECO:0007669"/>
    <property type="project" value="InterPro"/>
</dbReference>
<keyword evidence="3 5" id="KW-0732">Signal</keyword>
<evidence type="ECO:0000256" key="5">
    <source>
        <dbReference type="SAM" id="SignalP"/>
    </source>
</evidence>
<feature type="chain" id="PRO_5025643639" evidence="5">
    <location>
        <begin position="27"/>
        <end position="120"/>
    </location>
</feature>
<dbReference type="OrthoDB" id="9796814at2"/>